<evidence type="ECO:0000313" key="3">
    <source>
        <dbReference type="Proteomes" id="UP000017800"/>
    </source>
</evidence>
<dbReference type="Proteomes" id="UP000017800">
    <property type="component" value="Unassembled WGS sequence"/>
</dbReference>
<gene>
    <name evidence="2" type="ORF">VHA01S_028_00570</name>
</gene>
<sequence length="171" mass="19624">MNKTLVLLMSAIPAFAFAANTECQITKYDTYIDASITWYQDLATITSTDNPQLKEVSDWFVDGRKKHFELNREAVHTFLKSEPNKVSTESDVESWLQLTQSDIKALSNRDDKLGQLAKQSFQYRQAQSHPQNYEFRSALADLLSHPNKIEHALNRYNHSIEDVVAMNCNSH</sequence>
<dbReference type="eggNOG" id="ENOG5032A1V">
    <property type="taxonomic scope" value="Bacteria"/>
</dbReference>
<evidence type="ECO:0000256" key="1">
    <source>
        <dbReference type="SAM" id="SignalP"/>
    </source>
</evidence>
<dbReference type="EMBL" id="BAUJ01000028">
    <property type="protein sequence ID" value="GAD89858.1"/>
    <property type="molecule type" value="Genomic_DNA"/>
</dbReference>
<keyword evidence="1" id="KW-0732">Signal</keyword>
<name>V5FDZ4_9VIBR</name>
<comment type="caution">
    <text evidence="2">The sequence shown here is derived from an EMBL/GenBank/DDBJ whole genome shotgun (WGS) entry which is preliminary data.</text>
</comment>
<evidence type="ECO:0000313" key="2">
    <source>
        <dbReference type="EMBL" id="GAD89858.1"/>
    </source>
</evidence>
<protein>
    <recommendedName>
        <fullName evidence="4">DUF148 domain-containing protein</fullName>
    </recommendedName>
</protein>
<keyword evidence="3" id="KW-1185">Reference proteome</keyword>
<accession>V5FDZ4</accession>
<evidence type="ECO:0008006" key="4">
    <source>
        <dbReference type="Google" id="ProtNLM"/>
    </source>
</evidence>
<organism evidence="2 3">
    <name type="scientific">Vibrio halioticoli NBRC 102217</name>
    <dbReference type="NCBI Taxonomy" id="1219072"/>
    <lineage>
        <taxon>Bacteria</taxon>
        <taxon>Pseudomonadati</taxon>
        <taxon>Pseudomonadota</taxon>
        <taxon>Gammaproteobacteria</taxon>
        <taxon>Vibrionales</taxon>
        <taxon>Vibrionaceae</taxon>
        <taxon>Vibrio</taxon>
    </lineage>
</organism>
<dbReference type="RefSeq" id="WP_023404213.1">
    <property type="nucleotide sequence ID" value="NZ_BAUJ01000028.1"/>
</dbReference>
<reference evidence="2 3" key="1">
    <citation type="submission" date="2013-11" db="EMBL/GenBank/DDBJ databases">
        <title>Whole genome shotgun sequence of Vibrio halioticoli NBRC 102217.</title>
        <authorList>
            <person name="Isaki S."/>
            <person name="Kimura A."/>
            <person name="Ohji S."/>
            <person name="Hosoyama A."/>
            <person name="Fujita N."/>
            <person name="Hashimoto M."/>
            <person name="Hosoyama Y."/>
            <person name="Yamazoe A."/>
        </authorList>
    </citation>
    <scope>NUCLEOTIDE SEQUENCE [LARGE SCALE GENOMIC DNA]</scope>
    <source>
        <strain evidence="2 3">NBRC 102217</strain>
    </source>
</reference>
<dbReference type="OrthoDB" id="5904741at2"/>
<dbReference type="AlphaFoldDB" id="V5FDZ4"/>
<proteinExistence type="predicted"/>
<feature type="signal peptide" evidence="1">
    <location>
        <begin position="1"/>
        <end position="18"/>
    </location>
</feature>
<feature type="chain" id="PRO_5004733105" description="DUF148 domain-containing protein" evidence="1">
    <location>
        <begin position="19"/>
        <end position="171"/>
    </location>
</feature>